<sequence>MNIQISNQPCAIKYPLHLIPPILYPLKESSSVCLSNILLYILLNIPTIKNYIELLNLKLEPLLLLQNVYKQNFSNGFNEKLNLFNIQDFFNQFSNEILKIVSTFSNQNTFEEYLNDYSQVWVLQGKGKFIDFAEEYIIVENYVYELYAIGKRVNKKNTILGKVNGNWLLIQKKKETRVENWKKCYKKMMTRDEIEIYFIYSFSTISKENAQNEINSKKLPLSADKNENTKLLKKIKGFSVNNTDNIFIQPARKRRGKITSGALNGMIKNKILVDSEYIWYCKFCQYPNDYDETRCELCKVGK</sequence>
<keyword evidence="6" id="KW-1185">Reference proteome</keyword>
<evidence type="ECO:0000313" key="6">
    <source>
        <dbReference type="Proteomes" id="UP000187209"/>
    </source>
</evidence>
<organism evidence="5 6">
    <name type="scientific">Stentor coeruleus</name>
    <dbReference type="NCBI Taxonomy" id="5963"/>
    <lineage>
        <taxon>Eukaryota</taxon>
        <taxon>Sar</taxon>
        <taxon>Alveolata</taxon>
        <taxon>Ciliophora</taxon>
        <taxon>Postciliodesmatophora</taxon>
        <taxon>Heterotrichea</taxon>
        <taxon>Heterotrichida</taxon>
        <taxon>Stentoridae</taxon>
        <taxon>Stentor</taxon>
    </lineage>
</organism>
<proteinExistence type="predicted"/>
<accession>A0A1R2ATD4</accession>
<dbReference type="InterPro" id="IPR001876">
    <property type="entry name" value="Znf_RanBP2"/>
</dbReference>
<dbReference type="EMBL" id="MPUH01001439">
    <property type="protein sequence ID" value="OMJ67766.1"/>
    <property type="molecule type" value="Genomic_DNA"/>
</dbReference>
<evidence type="ECO:0000313" key="5">
    <source>
        <dbReference type="EMBL" id="OMJ67766.1"/>
    </source>
</evidence>
<protein>
    <recommendedName>
        <fullName evidence="4">RanBP2-type domain-containing protein</fullName>
    </recommendedName>
</protein>
<keyword evidence="2" id="KW-0863">Zinc-finger</keyword>
<evidence type="ECO:0000256" key="1">
    <source>
        <dbReference type="ARBA" id="ARBA00022723"/>
    </source>
</evidence>
<keyword evidence="3" id="KW-0862">Zinc</keyword>
<feature type="domain" description="RanBP2-type" evidence="4">
    <location>
        <begin position="279"/>
        <end position="298"/>
    </location>
</feature>
<evidence type="ECO:0000256" key="3">
    <source>
        <dbReference type="ARBA" id="ARBA00022833"/>
    </source>
</evidence>
<reference evidence="5 6" key="1">
    <citation type="submission" date="2016-11" db="EMBL/GenBank/DDBJ databases">
        <title>The macronuclear genome of Stentor coeruleus: a giant cell with tiny introns.</title>
        <authorList>
            <person name="Slabodnick M."/>
            <person name="Ruby J.G."/>
            <person name="Reiff S.B."/>
            <person name="Swart E.C."/>
            <person name="Gosai S."/>
            <person name="Prabakaran S."/>
            <person name="Witkowska E."/>
            <person name="Larue G.E."/>
            <person name="Fisher S."/>
            <person name="Freeman R.M."/>
            <person name="Gunawardena J."/>
            <person name="Chu W."/>
            <person name="Stover N.A."/>
            <person name="Gregory B.D."/>
            <person name="Nowacki M."/>
            <person name="Derisi J."/>
            <person name="Roy S.W."/>
            <person name="Marshall W.F."/>
            <person name="Sood P."/>
        </authorList>
    </citation>
    <scope>NUCLEOTIDE SEQUENCE [LARGE SCALE GENOMIC DNA]</scope>
    <source>
        <strain evidence="5">WM001</strain>
    </source>
</reference>
<evidence type="ECO:0000259" key="4">
    <source>
        <dbReference type="PROSITE" id="PS01358"/>
    </source>
</evidence>
<dbReference type="PROSITE" id="PS01358">
    <property type="entry name" value="ZF_RANBP2_1"/>
    <property type="match status" value="1"/>
</dbReference>
<keyword evidence="1" id="KW-0479">Metal-binding</keyword>
<gene>
    <name evidence="5" type="ORF">SteCoe_34983</name>
</gene>
<name>A0A1R2ATD4_9CILI</name>
<evidence type="ECO:0000256" key="2">
    <source>
        <dbReference type="ARBA" id="ARBA00022771"/>
    </source>
</evidence>
<dbReference type="Proteomes" id="UP000187209">
    <property type="component" value="Unassembled WGS sequence"/>
</dbReference>
<dbReference type="GO" id="GO:0008270">
    <property type="term" value="F:zinc ion binding"/>
    <property type="evidence" value="ECO:0007669"/>
    <property type="project" value="UniProtKB-KW"/>
</dbReference>
<comment type="caution">
    <text evidence="5">The sequence shown here is derived from an EMBL/GenBank/DDBJ whole genome shotgun (WGS) entry which is preliminary data.</text>
</comment>
<dbReference type="AlphaFoldDB" id="A0A1R2ATD4"/>